<sequence>MSLIKHCISKYVPDKAIKKLRIGSEYHKEPYGSPLAWNLEHLLKLKNFGSFVADCKEMQNEESGYRSSLEGSIVDGFKSYENFSGDEKNNEMNSLRVEILMESECIRFA</sequence>
<organism evidence="1 2">
    <name type="scientific">Nephila pilipes</name>
    <name type="common">Giant wood spider</name>
    <name type="synonym">Nephila maculata</name>
    <dbReference type="NCBI Taxonomy" id="299642"/>
    <lineage>
        <taxon>Eukaryota</taxon>
        <taxon>Metazoa</taxon>
        <taxon>Ecdysozoa</taxon>
        <taxon>Arthropoda</taxon>
        <taxon>Chelicerata</taxon>
        <taxon>Arachnida</taxon>
        <taxon>Araneae</taxon>
        <taxon>Araneomorphae</taxon>
        <taxon>Entelegynae</taxon>
        <taxon>Araneoidea</taxon>
        <taxon>Nephilidae</taxon>
        <taxon>Nephila</taxon>
    </lineage>
</organism>
<gene>
    <name evidence="1" type="ORF">NPIL_209931</name>
</gene>
<comment type="caution">
    <text evidence="1">The sequence shown here is derived from an EMBL/GenBank/DDBJ whole genome shotgun (WGS) entry which is preliminary data.</text>
</comment>
<evidence type="ECO:0000313" key="2">
    <source>
        <dbReference type="Proteomes" id="UP000887013"/>
    </source>
</evidence>
<reference evidence="1" key="1">
    <citation type="submission" date="2020-08" db="EMBL/GenBank/DDBJ databases">
        <title>Multicomponent nature underlies the extraordinary mechanical properties of spider dragline silk.</title>
        <authorList>
            <person name="Kono N."/>
            <person name="Nakamura H."/>
            <person name="Mori M."/>
            <person name="Yoshida Y."/>
            <person name="Ohtoshi R."/>
            <person name="Malay A.D."/>
            <person name="Moran D.A.P."/>
            <person name="Tomita M."/>
            <person name="Numata K."/>
            <person name="Arakawa K."/>
        </authorList>
    </citation>
    <scope>NUCLEOTIDE SEQUENCE</scope>
</reference>
<accession>A0A8X6TZK6</accession>
<proteinExistence type="predicted"/>
<dbReference type="Proteomes" id="UP000887013">
    <property type="component" value="Unassembled WGS sequence"/>
</dbReference>
<name>A0A8X6TZK6_NEPPI</name>
<protein>
    <submittedName>
        <fullName evidence="1">Uncharacterized protein</fullName>
    </submittedName>
</protein>
<dbReference type="EMBL" id="BMAW01018758">
    <property type="protein sequence ID" value="GFT59986.1"/>
    <property type="molecule type" value="Genomic_DNA"/>
</dbReference>
<keyword evidence="2" id="KW-1185">Reference proteome</keyword>
<evidence type="ECO:0000313" key="1">
    <source>
        <dbReference type="EMBL" id="GFT59986.1"/>
    </source>
</evidence>
<dbReference type="AlphaFoldDB" id="A0A8X6TZK6"/>